<dbReference type="InterPro" id="IPR036179">
    <property type="entry name" value="Ig-like_dom_sf"/>
</dbReference>
<evidence type="ECO:0000313" key="11">
    <source>
        <dbReference type="Proteomes" id="UP001652642"/>
    </source>
</evidence>
<evidence type="ECO:0000256" key="6">
    <source>
        <dbReference type="ARBA" id="ARBA00023157"/>
    </source>
</evidence>
<keyword evidence="3" id="KW-0732">Signal</keyword>
<dbReference type="GeneID" id="110088024"/>
<dbReference type="InterPro" id="IPR013783">
    <property type="entry name" value="Ig-like_fold"/>
</dbReference>
<evidence type="ECO:0000256" key="8">
    <source>
        <dbReference type="ARBA" id="ARBA00023319"/>
    </source>
</evidence>
<feature type="domain" description="Ig-like" evidence="10">
    <location>
        <begin position="58"/>
        <end position="135"/>
    </location>
</feature>
<keyword evidence="11" id="KW-1185">Reference proteome</keyword>
<dbReference type="Pfam" id="PF07686">
    <property type="entry name" value="V-set"/>
    <property type="match status" value="1"/>
</dbReference>
<keyword evidence="6" id="KW-1015">Disulfide bond</keyword>
<keyword evidence="4 9" id="KW-1133">Transmembrane helix</keyword>
<keyword evidence="8" id="KW-0393">Immunoglobulin domain</keyword>
<evidence type="ECO:0000256" key="9">
    <source>
        <dbReference type="SAM" id="Phobius"/>
    </source>
</evidence>
<dbReference type="PROSITE" id="PS50835">
    <property type="entry name" value="IG_LIKE"/>
    <property type="match status" value="1"/>
</dbReference>
<protein>
    <submittedName>
        <fullName evidence="12">OX-2 membrane glycoprotein-like isoform X2</fullName>
    </submittedName>
</protein>
<evidence type="ECO:0000256" key="1">
    <source>
        <dbReference type="ARBA" id="ARBA00004167"/>
    </source>
</evidence>
<keyword evidence="2 9" id="KW-0812">Transmembrane</keyword>
<dbReference type="InterPro" id="IPR013162">
    <property type="entry name" value="CD80_C2-set"/>
</dbReference>
<evidence type="ECO:0000313" key="12">
    <source>
        <dbReference type="RefSeq" id="XP_020665720.2"/>
    </source>
</evidence>
<dbReference type="GO" id="GO:0043025">
    <property type="term" value="C:neuronal cell body"/>
    <property type="evidence" value="ECO:0007669"/>
    <property type="project" value="TreeGrafter"/>
</dbReference>
<dbReference type="PANTHER" id="PTHR46841">
    <property type="entry name" value="OX-2 MEMBRANE GLYCOPROTEIN"/>
    <property type="match status" value="1"/>
</dbReference>
<dbReference type="AlphaFoldDB" id="A0A6J0V2F0"/>
<keyword evidence="5 9" id="KW-0472">Membrane</keyword>
<dbReference type="PANTHER" id="PTHR46841:SF7">
    <property type="entry name" value="IG-LIKE DOMAIN-CONTAINING PROTEIN"/>
    <property type="match status" value="1"/>
</dbReference>
<dbReference type="SUPFAM" id="SSF48726">
    <property type="entry name" value="Immunoglobulin"/>
    <property type="match status" value="2"/>
</dbReference>
<dbReference type="GO" id="GO:0016020">
    <property type="term" value="C:membrane"/>
    <property type="evidence" value="ECO:0007669"/>
    <property type="project" value="UniProtKB-SubCell"/>
</dbReference>
<dbReference type="InterPro" id="IPR003599">
    <property type="entry name" value="Ig_sub"/>
</dbReference>
<dbReference type="Pfam" id="PF08205">
    <property type="entry name" value="C2-set_2"/>
    <property type="match status" value="1"/>
</dbReference>
<name>A0A6J0V2F0_9SAUR</name>
<keyword evidence="7" id="KW-0325">Glycoprotein</keyword>
<dbReference type="InterPro" id="IPR007110">
    <property type="entry name" value="Ig-like_dom"/>
</dbReference>
<dbReference type="InterPro" id="IPR013106">
    <property type="entry name" value="Ig_V-set"/>
</dbReference>
<evidence type="ECO:0000256" key="4">
    <source>
        <dbReference type="ARBA" id="ARBA00022989"/>
    </source>
</evidence>
<dbReference type="SMART" id="SM00409">
    <property type="entry name" value="IG"/>
    <property type="match status" value="1"/>
</dbReference>
<evidence type="ECO:0000256" key="7">
    <source>
        <dbReference type="ARBA" id="ARBA00023180"/>
    </source>
</evidence>
<evidence type="ECO:0000256" key="3">
    <source>
        <dbReference type="ARBA" id="ARBA00022729"/>
    </source>
</evidence>
<reference evidence="12" key="1">
    <citation type="submission" date="2025-08" db="UniProtKB">
        <authorList>
            <consortium name="RefSeq"/>
        </authorList>
    </citation>
    <scope>IDENTIFICATION</scope>
</reference>
<evidence type="ECO:0000256" key="2">
    <source>
        <dbReference type="ARBA" id="ARBA00022692"/>
    </source>
</evidence>
<dbReference type="RefSeq" id="XP_020665720.2">
    <property type="nucleotide sequence ID" value="XM_020810061.2"/>
</dbReference>
<accession>A0A6J0V2F0</accession>
<dbReference type="Proteomes" id="UP001652642">
    <property type="component" value="Chromosome 3"/>
</dbReference>
<dbReference type="InterPro" id="IPR047164">
    <property type="entry name" value="OX2G-like"/>
</dbReference>
<dbReference type="KEGG" id="pvt:110088024"/>
<dbReference type="Gene3D" id="2.60.40.10">
    <property type="entry name" value="Immunoglobulins"/>
    <property type="match status" value="2"/>
</dbReference>
<sequence length="356" mass="40049">MMQYLIQCMVRLRIQTEQWMLYWRDKMIAASLFICIFWTDVTGAAQVIHKSVQIITAGRNVTLHCQLAGIHDVVQITWQKEHEKTKTNVATYSKAHGSQVLGEYKNNVHLFQSGLQVSAITFHAATFQDEGCYNCIFNTFPLGSITGKTCLRVYALTDVKVNVRHIIDPHNTGSKALEINCSATGKPDPVVTWKDAKHVSAKPKEYVIQHPNETVTVVSSFTHVSSKDVYESPIICVVQHPSLTTAQELILPELGAEENPNIDQETIVKASICVLVSAFLLVLLVYSWKRLSSMHKKQGLPCWVHLSRSNSSGFASSCKSWKCNSWKTVLHSTEIPSDISSQRKPSRHMKDLLDHF</sequence>
<dbReference type="GO" id="GO:0009986">
    <property type="term" value="C:cell surface"/>
    <property type="evidence" value="ECO:0007669"/>
    <property type="project" value="TreeGrafter"/>
</dbReference>
<organism evidence="11 12">
    <name type="scientific">Pogona vitticeps</name>
    <name type="common">central bearded dragon</name>
    <dbReference type="NCBI Taxonomy" id="103695"/>
    <lineage>
        <taxon>Eukaryota</taxon>
        <taxon>Metazoa</taxon>
        <taxon>Chordata</taxon>
        <taxon>Craniata</taxon>
        <taxon>Vertebrata</taxon>
        <taxon>Euteleostomi</taxon>
        <taxon>Lepidosauria</taxon>
        <taxon>Squamata</taxon>
        <taxon>Bifurcata</taxon>
        <taxon>Unidentata</taxon>
        <taxon>Episquamata</taxon>
        <taxon>Toxicofera</taxon>
        <taxon>Iguania</taxon>
        <taxon>Acrodonta</taxon>
        <taxon>Agamidae</taxon>
        <taxon>Amphibolurinae</taxon>
        <taxon>Pogona</taxon>
    </lineage>
</organism>
<evidence type="ECO:0000259" key="10">
    <source>
        <dbReference type="PROSITE" id="PS50835"/>
    </source>
</evidence>
<gene>
    <name evidence="12" type="primary">LOC110088024</name>
</gene>
<dbReference type="GO" id="GO:0030424">
    <property type="term" value="C:axon"/>
    <property type="evidence" value="ECO:0007669"/>
    <property type="project" value="TreeGrafter"/>
</dbReference>
<dbReference type="OrthoDB" id="8749387at2759"/>
<dbReference type="InParanoid" id="A0A6J0V2F0"/>
<feature type="transmembrane region" description="Helical" evidence="9">
    <location>
        <begin position="267"/>
        <end position="288"/>
    </location>
</feature>
<dbReference type="GO" id="GO:0034113">
    <property type="term" value="P:heterotypic cell-cell adhesion"/>
    <property type="evidence" value="ECO:0007669"/>
    <property type="project" value="TreeGrafter"/>
</dbReference>
<evidence type="ECO:0000256" key="5">
    <source>
        <dbReference type="ARBA" id="ARBA00023136"/>
    </source>
</evidence>
<dbReference type="GO" id="GO:0150079">
    <property type="term" value="P:negative regulation of neuroinflammatory response"/>
    <property type="evidence" value="ECO:0007669"/>
    <property type="project" value="TreeGrafter"/>
</dbReference>
<comment type="subcellular location">
    <subcellularLocation>
        <location evidence="1">Membrane</location>
        <topology evidence="1">Single-pass membrane protein</topology>
    </subcellularLocation>
</comment>
<dbReference type="GO" id="GO:0098632">
    <property type="term" value="F:cell-cell adhesion mediator activity"/>
    <property type="evidence" value="ECO:0007669"/>
    <property type="project" value="InterPro"/>
</dbReference>
<proteinExistence type="predicted"/>